<keyword evidence="5 9" id="KW-0665">Pyrimidine biosynthesis</keyword>
<dbReference type="PANTHER" id="PTHR32119">
    <property type="entry name" value="OROTIDINE 5'-PHOSPHATE DECARBOXYLASE"/>
    <property type="match status" value="1"/>
</dbReference>
<evidence type="ECO:0000256" key="2">
    <source>
        <dbReference type="ARBA" id="ARBA00004861"/>
    </source>
</evidence>
<sequence>MVANPPIIALDYRDVASARALVEQLPVGACRLKVGKELFVRGGPALVESFVADGWEVFLDLKFHDIPNTVAGACRAAADLGVWMVNVHALGGLAMLEAARAAIDERPHSPLLTAVTVLTSHDAETLAQTGIEGPPEAAVLRLARLAFEADLDGVVCSAWEADAIRQAFGEDFRRVTPGVRPSGRGDDDQRRVVTPQAAMAGGSTDLVIGRPITQAADPMAALVAIQNEMQITEGPAKSP</sequence>
<feature type="binding site" evidence="9 11">
    <location>
        <position position="33"/>
    </location>
    <ligand>
        <name>substrate</name>
    </ligand>
</feature>
<evidence type="ECO:0000313" key="14">
    <source>
        <dbReference type="EMBL" id="TQE98625.1"/>
    </source>
</evidence>
<feature type="domain" description="Orotidine 5'-phosphate decarboxylase" evidence="13">
    <location>
        <begin position="5"/>
        <end position="225"/>
    </location>
</feature>
<feature type="binding site" evidence="9">
    <location>
        <begin position="60"/>
        <end position="69"/>
    </location>
    <ligand>
        <name>substrate</name>
    </ligand>
</feature>
<dbReference type="AlphaFoldDB" id="A0A540VPE2"/>
<dbReference type="CDD" id="cd04725">
    <property type="entry name" value="OMP_decarboxylase_like"/>
    <property type="match status" value="1"/>
</dbReference>
<dbReference type="Pfam" id="PF00215">
    <property type="entry name" value="OMPdecase"/>
    <property type="match status" value="1"/>
</dbReference>
<evidence type="ECO:0000256" key="8">
    <source>
        <dbReference type="ARBA" id="ARBA00061012"/>
    </source>
</evidence>
<dbReference type="NCBIfam" id="NF001273">
    <property type="entry name" value="PRK00230.1"/>
    <property type="match status" value="1"/>
</dbReference>
<proteinExistence type="inferred from homology"/>
<protein>
    <recommendedName>
        <fullName evidence="9">Orotidine 5'-phosphate decarboxylase</fullName>
        <ecNumber evidence="9">4.1.1.23</ecNumber>
    </recommendedName>
    <alternativeName>
        <fullName evidence="9">OMP decarboxylase</fullName>
        <shortName evidence="9">OMPDCase</shortName>
        <shortName evidence="9">OMPdecase</shortName>
    </alternativeName>
</protein>
<dbReference type="SMART" id="SM00934">
    <property type="entry name" value="OMPdecase"/>
    <property type="match status" value="1"/>
</dbReference>
<dbReference type="InterPro" id="IPR018089">
    <property type="entry name" value="OMPdecase_AS"/>
</dbReference>
<evidence type="ECO:0000259" key="13">
    <source>
        <dbReference type="SMART" id="SM00934"/>
    </source>
</evidence>
<feature type="binding site" evidence="9 11">
    <location>
        <position position="210"/>
    </location>
    <ligand>
        <name>substrate</name>
    </ligand>
</feature>
<comment type="similarity">
    <text evidence="8 9">Belongs to the OMP decarboxylase family. Type 1 subfamily.</text>
</comment>
<comment type="pathway">
    <text evidence="2 9 12">Pyrimidine metabolism; UMP biosynthesis via de novo pathway; UMP from orotate: step 2/2.</text>
</comment>
<reference evidence="14 15" key="1">
    <citation type="submission" date="2019-06" db="EMBL/GenBank/DDBJ databases">
        <title>Metagenome assembled Genome of Spiribacter salinus SL48-SHIP from the microbial mat of Salt Lake 48 (Novosibirsk region, Russia).</title>
        <authorList>
            <person name="Shipova A."/>
            <person name="Rozanov A.S."/>
            <person name="Bryanskaya A.V."/>
            <person name="Peltek S.E."/>
        </authorList>
    </citation>
    <scope>NUCLEOTIDE SEQUENCE [LARGE SCALE GENOMIC DNA]</scope>
    <source>
        <strain evidence="14">SL48-SHIP-2</strain>
    </source>
</reference>
<comment type="catalytic activity">
    <reaction evidence="7 9 12">
        <text>orotidine 5'-phosphate + H(+) = UMP + CO2</text>
        <dbReference type="Rhea" id="RHEA:11596"/>
        <dbReference type="ChEBI" id="CHEBI:15378"/>
        <dbReference type="ChEBI" id="CHEBI:16526"/>
        <dbReference type="ChEBI" id="CHEBI:57538"/>
        <dbReference type="ChEBI" id="CHEBI:57865"/>
        <dbReference type="EC" id="4.1.1.23"/>
    </reaction>
</comment>
<evidence type="ECO:0000256" key="9">
    <source>
        <dbReference type="HAMAP-Rule" id="MF_01200"/>
    </source>
</evidence>
<dbReference type="GO" id="GO:0005829">
    <property type="term" value="C:cytosol"/>
    <property type="evidence" value="ECO:0007669"/>
    <property type="project" value="TreeGrafter"/>
</dbReference>
<feature type="binding site" evidence="9 11">
    <location>
        <position position="189"/>
    </location>
    <ligand>
        <name>substrate</name>
    </ligand>
</feature>
<feature type="binding site" evidence="9 11">
    <location>
        <position position="119"/>
    </location>
    <ligand>
        <name>substrate</name>
    </ligand>
</feature>
<dbReference type="Proteomes" id="UP000315400">
    <property type="component" value="Unassembled WGS sequence"/>
</dbReference>
<dbReference type="InterPro" id="IPR001754">
    <property type="entry name" value="OMPdeCOase_dom"/>
</dbReference>
<evidence type="ECO:0000256" key="12">
    <source>
        <dbReference type="RuleBase" id="RU000512"/>
    </source>
</evidence>
<dbReference type="PROSITE" id="PS00156">
    <property type="entry name" value="OMPDECASE"/>
    <property type="match status" value="1"/>
</dbReference>
<evidence type="ECO:0000256" key="5">
    <source>
        <dbReference type="ARBA" id="ARBA00022975"/>
    </source>
</evidence>
<dbReference type="InterPro" id="IPR014732">
    <property type="entry name" value="OMPdecase"/>
</dbReference>
<dbReference type="InterPro" id="IPR011060">
    <property type="entry name" value="RibuloseP-bd_barrel"/>
</dbReference>
<feature type="binding site" evidence="9 11">
    <location>
        <position position="209"/>
    </location>
    <ligand>
        <name>substrate</name>
    </ligand>
</feature>
<keyword evidence="4 9" id="KW-0210">Decarboxylase</keyword>
<evidence type="ECO:0000256" key="3">
    <source>
        <dbReference type="ARBA" id="ARBA00011738"/>
    </source>
</evidence>
<comment type="caution">
    <text evidence="14">The sequence shown here is derived from an EMBL/GenBank/DDBJ whole genome shotgun (WGS) entry which is preliminary data.</text>
</comment>
<dbReference type="Gene3D" id="3.20.20.70">
    <property type="entry name" value="Aldolase class I"/>
    <property type="match status" value="1"/>
</dbReference>
<dbReference type="InterPro" id="IPR013785">
    <property type="entry name" value="Aldolase_TIM"/>
</dbReference>
<organism evidence="14 15">
    <name type="scientific">Spiribacter salinus</name>
    <dbReference type="NCBI Taxonomy" id="1335746"/>
    <lineage>
        <taxon>Bacteria</taxon>
        <taxon>Pseudomonadati</taxon>
        <taxon>Pseudomonadota</taxon>
        <taxon>Gammaproteobacteria</taxon>
        <taxon>Chromatiales</taxon>
        <taxon>Ectothiorhodospiraceae</taxon>
        <taxon>Spiribacter</taxon>
    </lineage>
</organism>
<dbReference type="GO" id="GO:0044205">
    <property type="term" value="P:'de novo' UMP biosynthetic process"/>
    <property type="evidence" value="ECO:0007669"/>
    <property type="project" value="UniProtKB-UniRule"/>
</dbReference>
<gene>
    <name evidence="9 14" type="primary">pyrF</name>
    <name evidence="14" type="ORF">FKY71_12860</name>
</gene>
<dbReference type="SUPFAM" id="SSF51366">
    <property type="entry name" value="Ribulose-phoshate binding barrel"/>
    <property type="match status" value="1"/>
</dbReference>
<dbReference type="EMBL" id="VIFK01000164">
    <property type="protein sequence ID" value="TQE98625.1"/>
    <property type="molecule type" value="Genomic_DNA"/>
</dbReference>
<comment type="function">
    <text evidence="1 9">Catalyzes the decarboxylation of orotidine 5'-monophosphate (OMP) to uridine 5'-monophosphate (UMP).</text>
</comment>
<evidence type="ECO:0000256" key="4">
    <source>
        <dbReference type="ARBA" id="ARBA00022793"/>
    </source>
</evidence>
<feature type="binding site" evidence="9 11">
    <location>
        <position position="11"/>
    </location>
    <ligand>
        <name>substrate</name>
    </ligand>
</feature>
<keyword evidence="6 9" id="KW-0456">Lyase</keyword>
<dbReference type="NCBIfam" id="TIGR01740">
    <property type="entry name" value="pyrF"/>
    <property type="match status" value="1"/>
</dbReference>
<name>A0A540VPE2_9GAMM</name>
<dbReference type="STRING" id="1260251.SPISAL_03405"/>
<feature type="active site" description="For OMPdecase activity" evidence="10">
    <location>
        <position position="62"/>
    </location>
</feature>
<feature type="active site" description="For OMPdecase activity" evidence="10">
    <location>
        <position position="65"/>
    </location>
</feature>
<dbReference type="EC" id="4.1.1.23" evidence="9"/>
<evidence type="ECO:0000256" key="6">
    <source>
        <dbReference type="ARBA" id="ARBA00023239"/>
    </source>
</evidence>
<dbReference type="GO" id="GO:0004590">
    <property type="term" value="F:orotidine-5'-phosphate decarboxylase activity"/>
    <property type="evidence" value="ECO:0007669"/>
    <property type="project" value="UniProtKB-UniRule"/>
</dbReference>
<evidence type="ECO:0000256" key="11">
    <source>
        <dbReference type="PIRSR" id="PIRSR614732-2"/>
    </source>
</evidence>
<feature type="binding site" evidence="9 11">
    <location>
        <position position="180"/>
    </location>
    <ligand>
        <name>substrate</name>
    </ligand>
</feature>
<dbReference type="UniPathway" id="UPA00070">
    <property type="reaction ID" value="UER00120"/>
</dbReference>
<evidence type="ECO:0000313" key="15">
    <source>
        <dbReference type="Proteomes" id="UP000315400"/>
    </source>
</evidence>
<dbReference type="FunFam" id="3.20.20.70:FF:000015">
    <property type="entry name" value="Orotidine 5'-phosphate decarboxylase"/>
    <property type="match status" value="1"/>
</dbReference>
<dbReference type="GO" id="GO:0006207">
    <property type="term" value="P:'de novo' pyrimidine nucleobase biosynthetic process"/>
    <property type="evidence" value="ECO:0007669"/>
    <property type="project" value="InterPro"/>
</dbReference>
<feature type="active site" description="For OMPdecase activity" evidence="10">
    <location>
        <position position="60"/>
    </location>
</feature>
<dbReference type="InterPro" id="IPR047596">
    <property type="entry name" value="OMPdecase_bac"/>
</dbReference>
<comment type="subunit">
    <text evidence="3 9">Homodimer.</text>
</comment>
<feature type="active site" description="Proton donor" evidence="9">
    <location>
        <position position="62"/>
    </location>
</feature>
<dbReference type="PANTHER" id="PTHR32119:SF2">
    <property type="entry name" value="OROTIDINE 5'-PHOSPHATE DECARBOXYLASE"/>
    <property type="match status" value="1"/>
</dbReference>
<evidence type="ECO:0000256" key="7">
    <source>
        <dbReference type="ARBA" id="ARBA00049157"/>
    </source>
</evidence>
<evidence type="ECO:0000256" key="1">
    <source>
        <dbReference type="ARBA" id="ARBA00002356"/>
    </source>
</evidence>
<accession>A0A540VPE2</accession>
<dbReference type="HAMAP" id="MF_01200_B">
    <property type="entry name" value="OMPdecase_type1_B"/>
    <property type="match status" value="1"/>
</dbReference>
<evidence type="ECO:0000256" key="10">
    <source>
        <dbReference type="PIRSR" id="PIRSR614732-1"/>
    </source>
</evidence>